<comment type="cofactor">
    <cofactor evidence="1">
        <name>pyridoxal 5'-phosphate</name>
        <dbReference type="ChEBI" id="CHEBI:597326"/>
    </cofactor>
</comment>
<dbReference type="InterPro" id="IPR050087">
    <property type="entry name" value="AON_synthase_class-II"/>
</dbReference>
<evidence type="ECO:0000256" key="4">
    <source>
        <dbReference type="ARBA" id="ARBA00047715"/>
    </source>
</evidence>
<comment type="caution">
    <text evidence="6">The sequence shown here is derived from an EMBL/GenBank/DDBJ whole genome shotgun (WGS) entry which is preliminary data.</text>
</comment>
<dbReference type="Pfam" id="PF00155">
    <property type="entry name" value="Aminotran_1_2"/>
    <property type="match status" value="1"/>
</dbReference>
<evidence type="ECO:0000259" key="5">
    <source>
        <dbReference type="Pfam" id="PF00155"/>
    </source>
</evidence>
<dbReference type="GO" id="GO:0030170">
    <property type="term" value="F:pyridoxal phosphate binding"/>
    <property type="evidence" value="ECO:0007669"/>
    <property type="project" value="InterPro"/>
</dbReference>
<proteinExistence type="predicted"/>
<dbReference type="AlphaFoldDB" id="A0A917UFU2"/>
<feature type="domain" description="Aminotransferase class I/classII large" evidence="5">
    <location>
        <begin position="93"/>
        <end position="402"/>
    </location>
</feature>
<dbReference type="Proteomes" id="UP000642070">
    <property type="component" value="Unassembled WGS sequence"/>
</dbReference>
<evidence type="ECO:0000313" key="6">
    <source>
        <dbReference type="EMBL" id="GGM81891.1"/>
    </source>
</evidence>
<name>A0A917UFU2_9ACTN</name>
<reference evidence="6" key="2">
    <citation type="submission" date="2020-09" db="EMBL/GenBank/DDBJ databases">
        <authorList>
            <person name="Sun Q."/>
            <person name="Ohkuma M."/>
        </authorList>
    </citation>
    <scope>NUCLEOTIDE SEQUENCE</scope>
    <source>
        <strain evidence="6">JCM 19831</strain>
    </source>
</reference>
<dbReference type="GO" id="GO:0016874">
    <property type="term" value="F:ligase activity"/>
    <property type="evidence" value="ECO:0007669"/>
    <property type="project" value="UniProtKB-KW"/>
</dbReference>
<evidence type="ECO:0000256" key="1">
    <source>
        <dbReference type="ARBA" id="ARBA00001933"/>
    </source>
</evidence>
<keyword evidence="6" id="KW-0436">Ligase</keyword>
<evidence type="ECO:0000313" key="7">
    <source>
        <dbReference type="Proteomes" id="UP000642070"/>
    </source>
</evidence>
<evidence type="ECO:0000256" key="2">
    <source>
        <dbReference type="ARBA" id="ARBA00013187"/>
    </source>
</evidence>
<dbReference type="Gene3D" id="3.40.640.10">
    <property type="entry name" value="Type I PLP-dependent aspartate aminotransferase-like (Major domain)"/>
    <property type="match status" value="1"/>
</dbReference>
<dbReference type="EMBL" id="BMPI01000087">
    <property type="protein sequence ID" value="GGM81891.1"/>
    <property type="molecule type" value="Genomic_DNA"/>
</dbReference>
<dbReference type="InterPro" id="IPR015424">
    <property type="entry name" value="PyrdxlP-dep_Trfase"/>
</dbReference>
<reference evidence="6" key="1">
    <citation type="journal article" date="2014" name="Int. J. Syst. Evol. Microbiol.">
        <title>Complete genome sequence of Corynebacterium casei LMG S-19264T (=DSM 44701T), isolated from a smear-ripened cheese.</title>
        <authorList>
            <consortium name="US DOE Joint Genome Institute (JGI-PGF)"/>
            <person name="Walter F."/>
            <person name="Albersmeier A."/>
            <person name="Kalinowski J."/>
            <person name="Ruckert C."/>
        </authorList>
    </citation>
    <scope>NUCLEOTIDE SEQUENCE</scope>
    <source>
        <strain evidence="6">JCM 19831</strain>
    </source>
</reference>
<dbReference type="GO" id="GO:0008710">
    <property type="term" value="F:8-amino-7-oxononanoate synthase activity"/>
    <property type="evidence" value="ECO:0007669"/>
    <property type="project" value="UniProtKB-EC"/>
</dbReference>
<comment type="catalytic activity">
    <reaction evidence="4">
        <text>6-carboxyhexanoyl-[ACP] + L-alanine + H(+) = (8S)-8-amino-7-oxononanoate + holo-[ACP] + CO2</text>
        <dbReference type="Rhea" id="RHEA:42288"/>
        <dbReference type="Rhea" id="RHEA-COMP:9685"/>
        <dbReference type="Rhea" id="RHEA-COMP:9955"/>
        <dbReference type="ChEBI" id="CHEBI:15378"/>
        <dbReference type="ChEBI" id="CHEBI:16526"/>
        <dbReference type="ChEBI" id="CHEBI:57972"/>
        <dbReference type="ChEBI" id="CHEBI:64479"/>
        <dbReference type="ChEBI" id="CHEBI:78846"/>
        <dbReference type="ChEBI" id="CHEBI:149468"/>
        <dbReference type="EC" id="2.3.1.47"/>
    </reaction>
</comment>
<dbReference type="InterPro" id="IPR015422">
    <property type="entry name" value="PyrdxlP-dep_Trfase_small"/>
</dbReference>
<sequence length="419" mass="46209">MTVHPLHSTKAAYVRRDGRWDDLERLRTSSPMYDATIEEIDGRRIRVGDHWLSDFASCNYLGFDLDPQIMDAVDPYIRTWGTHPSWSRLLGNPKPYIEIEERLTELLGAPDTLLLPTITHIHMSVIPILAGKGMIFLDSQSHKTIYDGCMNAKGLGATVQRFRANDPDHLEELLKAAPAGVTRLVAMDGVNSMTGLAPDIARFAQVCRENNALLYVDEAHGFGVIGERSEHETSPYGSRGNAIVRYAGETYDNIVLVGGFSKSYSSLMAFLALPTWLKNHLKVAAPPYLYSGPSPTASLATVMAGMDVNEQRGDAIRADLYRKTMKVLNHVRALGLYTPNTGTTPIIELPLAQGEDIQEVGQFLWDRGIYVTLAAYPLVPRDQVGFRVQVTAANTDAELDQLNAVLSELASGLRLRDAA</sequence>
<accession>A0A917UFU2</accession>
<dbReference type="EC" id="2.3.1.47" evidence="2"/>
<evidence type="ECO:0000256" key="3">
    <source>
        <dbReference type="ARBA" id="ARBA00022679"/>
    </source>
</evidence>
<dbReference type="PANTHER" id="PTHR13693">
    <property type="entry name" value="CLASS II AMINOTRANSFERASE/8-AMINO-7-OXONONANOATE SYNTHASE"/>
    <property type="match status" value="1"/>
</dbReference>
<keyword evidence="7" id="KW-1185">Reference proteome</keyword>
<organism evidence="6 7">
    <name type="scientific">Dactylosporangium sucinum</name>
    <dbReference type="NCBI Taxonomy" id="1424081"/>
    <lineage>
        <taxon>Bacteria</taxon>
        <taxon>Bacillati</taxon>
        <taxon>Actinomycetota</taxon>
        <taxon>Actinomycetes</taxon>
        <taxon>Micromonosporales</taxon>
        <taxon>Micromonosporaceae</taxon>
        <taxon>Dactylosporangium</taxon>
    </lineage>
</organism>
<dbReference type="InterPro" id="IPR015421">
    <property type="entry name" value="PyrdxlP-dep_Trfase_major"/>
</dbReference>
<dbReference type="InterPro" id="IPR004839">
    <property type="entry name" value="Aminotransferase_I/II_large"/>
</dbReference>
<dbReference type="Gene3D" id="3.90.1150.10">
    <property type="entry name" value="Aspartate Aminotransferase, domain 1"/>
    <property type="match status" value="1"/>
</dbReference>
<keyword evidence="3" id="KW-0808">Transferase</keyword>
<dbReference type="SUPFAM" id="SSF53383">
    <property type="entry name" value="PLP-dependent transferases"/>
    <property type="match status" value="1"/>
</dbReference>
<gene>
    <name evidence="6" type="ORF">GCM10007977_099180</name>
</gene>
<protein>
    <recommendedName>
        <fullName evidence="2">8-amino-7-oxononanoate synthase</fullName>
        <ecNumber evidence="2">2.3.1.47</ecNumber>
    </recommendedName>
</protein>
<dbReference type="RefSeq" id="WP_190257074.1">
    <property type="nucleotide sequence ID" value="NZ_BMPI01000087.1"/>
</dbReference>